<dbReference type="AlphaFoldDB" id="A0AA88PS32"/>
<keyword evidence="11" id="KW-0325">Glycoprotein</keyword>
<evidence type="ECO:0000256" key="11">
    <source>
        <dbReference type="ARBA" id="ARBA00023180"/>
    </source>
</evidence>
<evidence type="ECO:0000256" key="13">
    <source>
        <dbReference type="ARBA" id="ARBA00023289"/>
    </source>
</evidence>
<protein>
    <submittedName>
        <fullName evidence="15">Uncharacterized protein</fullName>
    </submittedName>
</protein>
<evidence type="ECO:0000256" key="9">
    <source>
        <dbReference type="ARBA" id="ARBA00023134"/>
    </source>
</evidence>
<dbReference type="PROSITE" id="PS51420">
    <property type="entry name" value="RHO"/>
    <property type="match status" value="1"/>
</dbReference>
<dbReference type="GO" id="GO:0005794">
    <property type="term" value="C:Golgi apparatus"/>
    <property type="evidence" value="ECO:0007669"/>
    <property type="project" value="TreeGrafter"/>
</dbReference>
<evidence type="ECO:0000313" key="15">
    <source>
        <dbReference type="EMBL" id="KAK2898613.1"/>
    </source>
</evidence>
<dbReference type="InterPro" id="IPR001806">
    <property type="entry name" value="Small_GTPase"/>
</dbReference>
<dbReference type="SMART" id="SM00174">
    <property type="entry name" value="RHO"/>
    <property type="match status" value="1"/>
</dbReference>
<dbReference type="Proteomes" id="UP001187343">
    <property type="component" value="Unassembled WGS sequence"/>
</dbReference>
<sequence>MNRYLPVARQHFLSALASTSVVVKSICATVILLYLLSWAANTPYLLGVTPGYLFPPNFWIWTLLTHAVVEQHIVGVAVNIATVMVAGRLLEPLWGALELLIFFAVVNVAAGLLSALSYLLTYAATFDLDYLFAVRVYGAPAFLGGVLVSLKQTAGDTTVLRVPQVRLKAAPALALLAIAVLRLAGLLDTSAPLAACGYGALSGWVYLRFYQRHPRGRGDMSDHFAFASFFPEALQPAVGFAAGLVHAALVKIKVCRKMVKRYDVGAPSSITISLPGTDPQDAERRRQLALKALNERLKRVEDQSAWPSMEDEEDDDDEEVRTDTPLLSSRETLPPAPSTTQNPTGQQESSIISMAAIRKKLVIVGDGACGKTCLLIVFSKDQFPEVYVPTVFENYVADIEVDSKQVELALWDTAGQEDYDRLRPLSYPDTDVILMCFSIDSPDSLENIPEKWTPEVKHFCPNVPIILVGNKKDLRNDEHTRRELTKMKQEPVKAEEGRDMANRIGAFGYMECSAKTKDGVREVFEMATRAALQARRGKKPNKCCLL</sequence>
<reference evidence="15" key="1">
    <citation type="submission" date="2023-08" db="EMBL/GenBank/DDBJ databases">
        <title>Chromosome-level Genome Assembly of mud carp (Cirrhinus molitorella).</title>
        <authorList>
            <person name="Liu H."/>
        </authorList>
    </citation>
    <scope>NUCLEOTIDE SEQUENCE</scope>
    <source>
        <strain evidence="15">Prfri</strain>
        <tissue evidence="15">Muscle</tissue>
    </source>
</reference>
<dbReference type="GO" id="GO:0005525">
    <property type="term" value="F:GTP binding"/>
    <property type="evidence" value="ECO:0007669"/>
    <property type="project" value="UniProtKB-KW"/>
</dbReference>
<keyword evidence="12" id="KW-0449">Lipoprotein</keyword>
<dbReference type="NCBIfam" id="TIGR00231">
    <property type="entry name" value="small_GTP"/>
    <property type="match status" value="1"/>
</dbReference>
<dbReference type="EMBL" id="JAUYZG010000009">
    <property type="protein sequence ID" value="KAK2898613.1"/>
    <property type="molecule type" value="Genomic_DNA"/>
</dbReference>
<dbReference type="SMART" id="SM00173">
    <property type="entry name" value="RAS"/>
    <property type="match status" value="1"/>
</dbReference>
<evidence type="ECO:0000256" key="14">
    <source>
        <dbReference type="ARBA" id="ARBA00057048"/>
    </source>
</evidence>
<dbReference type="Gene3D" id="3.40.50.300">
    <property type="entry name" value="P-loop containing nucleotide triphosphate hydrolases"/>
    <property type="match status" value="1"/>
</dbReference>
<keyword evidence="16" id="KW-1185">Reference proteome</keyword>
<comment type="subcellular location">
    <subcellularLocation>
        <location evidence="2">Cell membrane</location>
        <topology evidence="2">Lipid-anchor</topology>
        <orientation evidence="2">Cytoplasmic side</orientation>
    </subcellularLocation>
    <subcellularLocation>
        <location evidence="1">Membrane</location>
        <topology evidence="1">Multi-pass membrane protein</topology>
    </subcellularLocation>
</comment>
<evidence type="ECO:0000313" key="16">
    <source>
        <dbReference type="Proteomes" id="UP001187343"/>
    </source>
</evidence>
<dbReference type="SMART" id="SM01160">
    <property type="entry name" value="DUF1751"/>
    <property type="match status" value="1"/>
</dbReference>
<dbReference type="FunFam" id="3.40.50.300:FF:000095">
    <property type="entry name" value="Rho-related GTP-binding protein RhoC"/>
    <property type="match status" value="1"/>
</dbReference>
<organism evidence="15 16">
    <name type="scientific">Cirrhinus molitorella</name>
    <name type="common">mud carp</name>
    <dbReference type="NCBI Taxonomy" id="172907"/>
    <lineage>
        <taxon>Eukaryota</taxon>
        <taxon>Metazoa</taxon>
        <taxon>Chordata</taxon>
        <taxon>Craniata</taxon>
        <taxon>Vertebrata</taxon>
        <taxon>Euteleostomi</taxon>
        <taxon>Actinopterygii</taxon>
        <taxon>Neopterygii</taxon>
        <taxon>Teleostei</taxon>
        <taxon>Ostariophysi</taxon>
        <taxon>Cypriniformes</taxon>
        <taxon>Cyprinidae</taxon>
        <taxon>Labeoninae</taxon>
        <taxon>Labeonini</taxon>
        <taxon>Cirrhinus</taxon>
    </lineage>
</organism>
<evidence type="ECO:0000256" key="10">
    <source>
        <dbReference type="ARBA" id="ARBA00023136"/>
    </source>
</evidence>
<evidence type="ECO:0000256" key="8">
    <source>
        <dbReference type="ARBA" id="ARBA00022989"/>
    </source>
</evidence>
<dbReference type="GO" id="GO:0006890">
    <property type="term" value="P:retrograde vesicle-mediated transport, Golgi to endoplasmic reticulum"/>
    <property type="evidence" value="ECO:0007669"/>
    <property type="project" value="InterPro"/>
</dbReference>
<dbReference type="PANTHER" id="PTHR13377">
    <property type="entry name" value="PLACENTAL PROTEIN 6"/>
    <property type="match status" value="1"/>
</dbReference>
<dbReference type="PROSITE" id="PS51421">
    <property type="entry name" value="RAS"/>
    <property type="match status" value="1"/>
</dbReference>
<keyword evidence="13" id="KW-0636">Prenylation</keyword>
<dbReference type="CDD" id="cd01870">
    <property type="entry name" value="RhoA_like"/>
    <property type="match status" value="1"/>
</dbReference>
<accession>A0AA88PS32</accession>
<dbReference type="InterPro" id="IPR035952">
    <property type="entry name" value="Rhomboid-like_sf"/>
</dbReference>
<keyword evidence="5" id="KW-0488">Methylation</keyword>
<evidence type="ECO:0000256" key="5">
    <source>
        <dbReference type="ARBA" id="ARBA00022481"/>
    </source>
</evidence>
<comment type="similarity">
    <text evidence="3">Belongs to the small GTPase superfamily. Rho family.</text>
</comment>
<dbReference type="SUPFAM" id="SSF52540">
    <property type="entry name" value="P-loop containing nucleoside triphosphate hydrolases"/>
    <property type="match status" value="1"/>
</dbReference>
<keyword evidence="6" id="KW-0812">Transmembrane</keyword>
<dbReference type="PRINTS" id="PR00449">
    <property type="entry name" value="RASTRNSFRMNG"/>
</dbReference>
<proteinExistence type="inferred from homology"/>
<dbReference type="Gene3D" id="1.20.1540.10">
    <property type="entry name" value="Rhomboid-like"/>
    <property type="match status" value="1"/>
</dbReference>
<dbReference type="Pfam" id="PF08551">
    <property type="entry name" value="DUF1751"/>
    <property type="match status" value="1"/>
</dbReference>
<dbReference type="Pfam" id="PF00071">
    <property type="entry name" value="Ras"/>
    <property type="match status" value="1"/>
</dbReference>
<evidence type="ECO:0000256" key="3">
    <source>
        <dbReference type="ARBA" id="ARBA00010142"/>
    </source>
</evidence>
<evidence type="ECO:0000256" key="12">
    <source>
        <dbReference type="ARBA" id="ARBA00023288"/>
    </source>
</evidence>
<dbReference type="PROSITE" id="PS51419">
    <property type="entry name" value="RAB"/>
    <property type="match status" value="1"/>
</dbReference>
<dbReference type="SMART" id="SM00175">
    <property type="entry name" value="RAB"/>
    <property type="match status" value="1"/>
</dbReference>
<keyword evidence="9" id="KW-0342">GTP-binding</keyword>
<dbReference type="InterPro" id="IPR005225">
    <property type="entry name" value="Small_GTP-bd"/>
</dbReference>
<dbReference type="SUPFAM" id="SSF144091">
    <property type="entry name" value="Rhomboid-like"/>
    <property type="match status" value="1"/>
</dbReference>
<dbReference type="GO" id="GO:0003924">
    <property type="term" value="F:GTPase activity"/>
    <property type="evidence" value="ECO:0007669"/>
    <property type="project" value="InterPro"/>
</dbReference>
<gene>
    <name evidence="15" type="ORF">Q8A67_010031</name>
</gene>
<dbReference type="InterPro" id="IPR013861">
    <property type="entry name" value="TMEM115/Pdh1/Rbl19"/>
</dbReference>
<evidence type="ECO:0000256" key="7">
    <source>
        <dbReference type="ARBA" id="ARBA00022741"/>
    </source>
</evidence>
<dbReference type="InterPro" id="IPR027417">
    <property type="entry name" value="P-loop_NTPase"/>
</dbReference>
<comment type="caution">
    <text evidence="15">The sequence shown here is derived from an EMBL/GenBank/DDBJ whole genome shotgun (WGS) entry which is preliminary data.</text>
</comment>
<name>A0AA88PS32_9TELE</name>
<evidence type="ECO:0000256" key="2">
    <source>
        <dbReference type="ARBA" id="ARBA00004342"/>
    </source>
</evidence>
<evidence type="ECO:0000256" key="4">
    <source>
        <dbReference type="ARBA" id="ARBA00022475"/>
    </source>
</evidence>
<evidence type="ECO:0000256" key="1">
    <source>
        <dbReference type="ARBA" id="ARBA00004141"/>
    </source>
</evidence>
<comment type="function">
    <text evidence="14">Regulates a signal transduction pathway linking plasma membrane receptors to the assembly of focal adhesions and actin stress fibers.</text>
</comment>
<evidence type="ECO:0000256" key="6">
    <source>
        <dbReference type="ARBA" id="ARBA00022692"/>
    </source>
</evidence>
<dbReference type="FunFam" id="1.20.1540.10:FF:000004">
    <property type="entry name" value="Transmembrane protein 115"/>
    <property type="match status" value="1"/>
</dbReference>
<keyword evidence="7" id="KW-0547">Nucleotide-binding</keyword>
<keyword evidence="10" id="KW-0472">Membrane</keyword>
<keyword evidence="4" id="KW-1003">Cell membrane</keyword>
<keyword evidence="8" id="KW-1133">Transmembrane helix</keyword>
<dbReference type="GO" id="GO:0005886">
    <property type="term" value="C:plasma membrane"/>
    <property type="evidence" value="ECO:0007669"/>
    <property type="project" value="UniProtKB-SubCell"/>
</dbReference>
<dbReference type="PANTHER" id="PTHR13377:SF3">
    <property type="entry name" value="TRANSMEMBRANE PROTEIN 115"/>
    <property type="match status" value="1"/>
</dbReference>